<dbReference type="HOGENOM" id="CLU_023738_2_0_11"/>
<evidence type="ECO:0000256" key="2">
    <source>
        <dbReference type="ARBA" id="ARBA00022475"/>
    </source>
</evidence>
<gene>
    <name evidence="11" type="ordered locus">Afer_1064</name>
</gene>
<evidence type="ECO:0000256" key="8">
    <source>
        <dbReference type="SAM" id="Phobius"/>
    </source>
</evidence>
<dbReference type="Pfam" id="PF12821">
    <property type="entry name" value="ThrE_2"/>
    <property type="match status" value="1"/>
</dbReference>
<dbReference type="PANTHER" id="PTHR34390:SF2">
    <property type="entry name" value="SUCCINATE TRANSPORTER SUBUNIT YJJP-RELATED"/>
    <property type="match status" value="1"/>
</dbReference>
<dbReference type="GO" id="GO:0005886">
    <property type="term" value="C:plasma membrane"/>
    <property type="evidence" value="ECO:0007669"/>
    <property type="project" value="UniProtKB-SubCell"/>
</dbReference>
<feature type="domain" description="Threonine/serine exporter-like N-terminal" evidence="9">
    <location>
        <begin position="77"/>
        <end position="314"/>
    </location>
</feature>
<feature type="transmembrane region" description="Helical" evidence="8">
    <location>
        <begin position="258"/>
        <end position="277"/>
    </location>
</feature>
<dbReference type="InterPro" id="IPR024528">
    <property type="entry name" value="ThrE_2"/>
</dbReference>
<evidence type="ECO:0000259" key="10">
    <source>
        <dbReference type="Pfam" id="PF12821"/>
    </source>
</evidence>
<dbReference type="Proteomes" id="UP000000771">
    <property type="component" value="Chromosome"/>
</dbReference>
<evidence type="ECO:0000259" key="9">
    <source>
        <dbReference type="Pfam" id="PF06738"/>
    </source>
</evidence>
<accession>C7LZ41</accession>
<dbReference type="RefSeq" id="WP_015798485.1">
    <property type="nucleotide sequence ID" value="NC_013124.1"/>
</dbReference>
<dbReference type="GO" id="GO:0015744">
    <property type="term" value="P:succinate transport"/>
    <property type="evidence" value="ECO:0007669"/>
    <property type="project" value="TreeGrafter"/>
</dbReference>
<name>C7LZ41_ACIFD</name>
<dbReference type="EMBL" id="CP001631">
    <property type="protein sequence ID" value="ACU53999.1"/>
    <property type="molecule type" value="Genomic_DNA"/>
</dbReference>
<dbReference type="AlphaFoldDB" id="C7LZ41"/>
<dbReference type="eggNOG" id="COG3610">
    <property type="taxonomic scope" value="Bacteria"/>
</dbReference>
<evidence type="ECO:0000256" key="7">
    <source>
        <dbReference type="SAM" id="MobiDB-lite"/>
    </source>
</evidence>
<evidence type="ECO:0000256" key="3">
    <source>
        <dbReference type="ARBA" id="ARBA00022692"/>
    </source>
</evidence>
<evidence type="ECO:0000256" key="5">
    <source>
        <dbReference type="ARBA" id="ARBA00023136"/>
    </source>
</evidence>
<feature type="transmembrane region" description="Helical" evidence="8">
    <location>
        <begin position="411"/>
        <end position="436"/>
    </location>
</feature>
<feature type="transmembrane region" description="Helical" evidence="8">
    <location>
        <begin position="384"/>
        <end position="404"/>
    </location>
</feature>
<evidence type="ECO:0000313" key="11">
    <source>
        <dbReference type="EMBL" id="ACU53999.1"/>
    </source>
</evidence>
<dbReference type="eggNOG" id="COG2966">
    <property type="taxonomic scope" value="Bacteria"/>
</dbReference>
<evidence type="ECO:0000256" key="4">
    <source>
        <dbReference type="ARBA" id="ARBA00022989"/>
    </source>
</evidence>
<keyword evidence="12" id="KW-1185">Reference proteome</keyword>
<feature type="transmembrane region" description="Helical" evidence="8">
    <location>
        <begin position="298"/>
        <end position="316"/>
    </location>
</feature>
<feature type="transmembrane region" description="Helical" evidence="8">
    <location>
        <begin position="360"/>
        <end position="378"/>
    </location>
</feature>
<feature type="region of interest" description="Disordered" evidence="7">
    <location>
        <begin position="1"/>
        <end position="35"/>
    </location>
</feature>
<organism evidence="11 12">
    <name type="scientific">Acidimicrobium ferrooxidans (strain DSM 10331 / JCM 15462 / NBRC 103882 / ICP)</name>
    <dbReference type="NCBI Taxonomy" id="525909"/>
    <lineage>
        <taxon>Bacteria</taxon>
        <taxon>Bacillati</taxon>
        <taxon>Actinomycetota</taxon>
        <taxon>Acidimicrobiia</taxon>
        <taxon>Acidimicrobiales</taxon>
        <taxon>Acidimicrobiaceae</taxon>
        <taxon>Acidimicrobium</taxon>
    </lineage>
</organism>
<feature type="transmembrane region" description="Helical" evidence="8">
    <location>
        <begin position="328"/>
        <end position="353"/>
    </location>
</feature>
<protein>
    <recommendedName>
        <fullName evidence="13">Threonine/serine exporter-like N-terminal domain-containing protein</fullName>
    </recommendedName>
</protein>
<evidence type="ECO:0000313" key="12">
    <source>
        <dbReference type="Proteomes" id="UP000000771"/>
    </source>
</evidence>
<evidence type="ECO:0000256" key="6">
    <source>
        <dbReference type="ARBA" id="ARBA00034125"/>
    </source>
</evidence>
<dbReference type="GO" id="GO:0022857">
    <property type="term" value="F:transmembrane transporter activity"/>
    <property type="evidence" value="ECO:0007669"/>
    <property type="project" value="InterPro"/>
</dbReference>
<dbReference type="InterPro" id="IPR050539">
    <property type="entry name" value="ThrE_Dicarb/AminoAcid_Exp"/>
</dbReference>
<reference evidence="11 12" key="1">
    <citation type="journal article" date="2009" name="Stand. Genomic Sci.">
        <title>Complete genome sequence of Acidimicrobium ferrooxidans type strain (ICP).</title>
        <authorList>
            <person name="Clum A."/>
            <person name="Nolan M."/>
            <person name="Lang E."/>
            <person name="Glavina Del Rio T."/>
            <person name="Tice H."/>
            <person name="Copeland A."/>
            <person name="Cheng J.F."/>
            <person name="Lucas S."/>
            <person name="Chen F."/>
            <person name="Bruce D."/>
            <person name="Goodwin L."/>
            <person name="Pitluck S."/>
            <person name="Ivanova N."/>
            <person name="Mavrommatis K."/>
            <person name="Mikhailova N."/>
            <person name="Pati A."/>
            <person name="Chen A."/>
            <person name="Palaniappan K."/>
            <person name="Goker M."/>
            <person name="Spring S."/>
            <person name="Land M."/>
            <person name="Hauser L."/>
            <person name="Chang Y.J."/>
            <person name="Jeffries C.C."/>
            <person name="Chain P."/>
            <person name="Bristow J."/>
            <person name="Eisen J.A."/>
            <person name="Markowitz V."/>
            <person name="Hugenholtz P."/>
            <person name="Kyrpides N.C."/>
            <person name="Klenk H.P."/>
            <person name="Lapidus A."/>
        </authorList>
    </citation>
    <scope>NUCLEOTIDE SEQUENCE [LARGE SCALE GENOMIC DNA]</scope>
    <source>
        <strain evidence="12">DSM 10331 / JCM 15462 / NBRC 103882 / ICP</strain>
    </source>
</reference>
<dbReference type="PANTHER" id="PTHR34390">
    <property type="entry name" value="UPF0442 PROTEIN YJJB-RELATED"/>
    <property type="match status" value="1"/>
</dbReference>
<feature type="transmembrane region" description="Helical" evidence="8">
    <location>
        <begin position="442"/>
        <end position="467"/>
    </location>
</feature>
<comment type="subcellular location">
    <subcellularLocation>
        <location evidence="1">Cell membrane</location>
        <topology evidence="1">Multi-pass membrane protein</topology>
    </subcellularLocation>
</comment>
<proteinExistence type="inferred from homology"/>
<evidence type="ECO:0000256" key="1">
    <source>
        <dbReference type="ARBA" id="ARBA00004651"/>
    </source>
</evidence>
<evidence type="ECO:0008006" key="13">
    <source>
        <dbReference type="Google" id="ProtNLM"/>
    </source>
</evidence>
<dbReference type="Pfam" id="PF06738">
    <property type="entry name" value="ThrE"/>
    <property type="match status" value="1"/>
</dbReference>
<comment type="similarity">
    <text evidence="6">Belongs to the ThrE exporter (TC 2.A.79) family.</text>
</comment>
<keyword evidence="4 8" id="KW-1133">Transmembrane helix</keyword>
<feature type="compositionally biased region" description="Low complexity" evidence="7">
    <location>
        <begin position="1"/>
        <end position="10"/>
    </location>
</feature>
<keyword evidence="3 8" id="KW-0812">Transmembrane</keyword>
<feature type="transmembrane region" description="Helical" evidence="8">
    <location>
        <begin position="233"/>
        <end position="252"/>
    </location>
</feature>
<dbReference type="InterPro" id="IPR010619">
    <property type="entry name" value="ThrE-like_N"/>
</dbReference>
<sequence>MARAQPPGAAEPRRPRRRGWHRRTFEPERGWGSLGDEGRAVLRAAQRRIARLVSSDSLAELPPEPEEEVAYRLLTAALRAGAVLLAAGAATLDVEQTVLTFANALGLAGCEVDVTFTSLTGSYRRGATLKPITTLVVVRDRTLNFAKLAAMTQLRAAVLAGEVPPVDVEQRLEAIERLTVRRGRFVVAGWAGMAAAFTILLGGQLLAGALGFVATALIYVLNRGLARRGVPDFFLSAIGATLATTTALLAIVAHAPTVPALVVAGGIMALVPGVKLVSSVQDALSGFPLSGTARGVEVLVIATGIVTGVSLVIYVARLAGLHLAIGPIPLASLLYVPVQIAAAAVAAALYGIATSVPRSFLPWAAVTGALGWGIVLVLEHNGVSLVVSTALAAVCVGLLGQALASIHTTHPYLFVVPGIMPLVPGLTVFEGMLALVEGHGGAAGLLLQGLAIGLAIAAGVSLGYLILRSPVSRPTRLR</sequence>
<feature type="transmembrane region" description="Helical" evidence="8">
    <location>
        <begin position="188"/>
        <end position="221"/>
    </location>
</feature>
<keyword evidence="2" id="KW-1003">Cell membrane</keyword>
<feature type="domain" description="Threonine/Serine exporter ThrE" evidence="10">
    <location>
        <begin position="339"/>
        <end position="463"/>
    </location>
</feature>
<dbReference type="OrthoDB" id="9763957at2"/>
<dbReference type="STRING" id="525909.Afer_1064"/>
<keyword evidence="5 8" id="KW-0472">Membrane</keyword>
<dbReference type="KEGG" id="afo:Afer_1064"/>